<evidence type="ECO:0000256" key="1">
    <source>
        <dbReference type="SAM" id="MobiDB-lite"/>
    </source>
</evidence>
<gene>
    <name evidence="2" type="ORF">L228DRAFT_174529</name>
</gene>
<reference evidence="2 3" key="1">
    <citation type="journal article" date="2016" name="Fungal Biol.">
        <title>The genome of Xylona heveae provides a window into fungal endophytism.</title>
        <authorList>
            <person name="Gazis R."/>
            <person name="Kuo A."/>
            <person name="Riley R."/>
            <person name="LaButti K."/>
            <person name="Lipzen A."/>
            <person name="Lin J."/>
            <person name="Amirebrahimi M."/>
            <person name="Hesse C.N."/>
            <person name="Spatafora J.W."/>
            <person name="Henrissat B."/>
            <person name="Hainaut M."/>
            <person name="Grigoriev I.V."/>
            <person name="Hibbett D.S."/>
        </authorList>
    </citation>
    <scope>NUCLEOTIDE SEQUENCE [LARGE SCALE GENOMIC DNA]</scope>
    <source>
        <strain evidence="2 3">TC161</strain>
    </source>
</reference>
<dbReference type="AlphaFoldDB" id="A0A165AJU3"/>
<protein>
    <recommendedName>
        <fullName evidence="4">F-box domain-containing protein</fullName>
    </recommendedName>
</protein>
<feature type="region of interest" description="Disordered" evidence="1">
    <location>
        <begin position="352"/>
        <end position="378"/>
    </location>
</feature>
<feature type="compositionally biased region" description="Low complexity" evidence="1">
    <location>
        <begin position="303"/>
        <end position="320"/>
    </location>
</feature>
<dbReference type="OrthoDB" id="1638493at2759"/>
<keyword evidence="3" id="KW-1185">Reference proteome</keyword>
<dbReference type="GeneID" id="28894646"/>
<accession>A0A165AJU3</accession>
<feature type="compositionally biased region" description="Polar residues" evidence="1">
    <location>
        <begin position="352"/>
        <end position="365"/>
    </location>
</feature>
<dbReference type="RefSeq" id="XP_018186153.1">
    <property type="nucleotide sequence ID" value="XM_018329509.1"/>
</dbReference>
<proteinExistence type="predicted"/>
<feature type="region of interest" description="Disordered" evidence="1">
    <location>
        <begin position="303"/>
        <end position="324"/>
    </location>
</feature>
<sequence>MVLFENLATELLVQVFRSCNSLADIVSLSSTCRRFHNVLSGSHKLQLLAHAAEAQYGPLEDAIQVVTHNASQPAHMIRQVPISLALLRQIVAVGRVAVQWEDIYPLKKWKHNYEERRLLEPAERRRFRRALYRLWLYTRAFHNRAHPRETRLYRPIVLERAALLHNWTTAELADIEDVREIVRDVLQSQICPSNGTIQRKFRKRFPDTDTQLLFNVHLNYPPPAPSLHTYFTQPQSNMPSYAQATASSITISLPSQHESAVAGTLDAGGTTEENAEETDALNPPSAFANTFYSYSPYDGASSYSASSRTSAPASSTTFSSWPPPPLSSSLANNASIVGGHYAPGSGRNTYFSKSPFASRTPTSKYRPTPTHEPGAEGWGDEIPHYYVVEDMLKLDPAQILYLRSHAPFKRQVEQFVRSLGDWFENNGETFSQTLEWVLDERGTCVDEFRELLEGGDIGVVGKTLEI</sequence>
<name>A0A165AJU3_XYLHT</name>
<dbReference type="Proteomes" id="UP000076632">
    <property type="component" value="Unassembled WGS sequence"/>
</dbReference>
<evidence type="ECO:0008006" key="4">
    <source>
        <dbReference type="Google" id="ProtNLM"/>
    </source>
</evidence>
<organism evidence="2 3">
    <name type="scientific">Xylona heveae (strain CBS 132557 / TC161)</name>
    <dbReference type="NCBI Taxonomy" id="1328760"/>
    <lineage>
        <taxon>Eukaryota</taxon>
        <taxon>Fungi</taxon>
        <taxon>Dikarya</taxon>
        <taxon>Ascomycota</taxon>
        <taxon>Pezizomycotina</taxon>
        <taxon>Xylonomycetes</taxon>
        <taxon>Xylonales</taxon>
        <taxon>Xylonaceae</taxon>
        <taxon>Xylona</taxon>
    </lineage>
</organism>
<dbReference type="STRING" id="1328760.A0A165AJU3"/>
<dbReference type="EMBL" id="KV407462">
    <property type="protein sequence ID" value="KZF20598.1"/>
    <property type="molecule type" value="Genomic_DNA"/>
</dbReference>
<evidence type="ECO:0000313" key="3">
    <source>
        <dbReference type="Proteomes" id="UP000076632"/>
    </source>
</evidence>
<feature type="region of interest" description="Disordered" evidence="1">
    <location>
        <begin position="260"/>
        <end position="284"/>
    </location>
</feature>
<evidence type="ECO:0000313" key="2">
    <source>
        <dbReference type="EMBL" id="KZF20598.1"/>
    </source>
</evidence>
<dbReference type="InParanoid" id="A0A165AJU3"/>